<keyword evidence="2" id="KW-1185">Reference proteome</keyword>
<name>A0A8H6Z9X3_9AGAR</name>
<gene>
    <name evidence="1" type="ORF">MSAN_00575600</name>
</gene>
<accession>A0A8H6Z9X3</accession>
<reference evidence="1" key="1">
    <citation type="submission" date="2020-05" db="EMBL/GenBank/DDBJ databases">
        <title>Mycena genomes resolve the evolution of fungal bioluminescence.</title>
        <authorList>
            <person name="Tsai I.J."/>
        </authorList>
    </citation>
    <scope>NUCLEOTIDE SEQUENCE</scope>
    <source>
        <strain evidence="1">160909Yilan</strain>
    </source>
</reference>
<comment type="caution">
    <text evidence="1">The sequence shown here is derived from an EMBL/GenBank/DDBJ whole genome shotgun (WGS) entry which is preliminary data.</text>
</comment>
<dbReference type="Proteomes" id="UP000623467">
    <property type="component" value="Unassembled WGS sequence"/>
</dbReference>
<sequence length="487" mass="55259">MDLEPHSEPSINFTTASTTNTAEPTAYTGAFLPYATGFTVGGGVFTCNIPSNLYNLLPQQPSELPRIRPNDPYGRDTGAFFPHASGFTINGGVFTCNVTNNVYNLGQQTFEFRRIPPGDIRLVKNMVQYGILGRKGRDAGVRRLYSARIRLDPAPVTVAMYQGHAAEETTEFNEATNYLSGIFQEPLTLKDYDDLPVWIRPATGEVCLDLVQEHIPLDHPDAENMVICNLDEDKYHELCSMPSIAQYRTFSVPAHLSIRRAPMILRADSKQQILFKIPEAYDLGPVHWRDYEDRKGEILPNFWTRYDSQQACNLRAEFLVLSWSESSKFWMAQANHIFTLFQTTSHFEDYVFLDMVSFILRCIPNPFHTPEKKGYLFWPSCPAYWSLDPSGAARLSPEDAKILGFSAIHIETVVRGGSWDSNVYKGLRNFHRGKGFDSESQDIATCLDYPRFEFVDEGPAPLTYTEVEGWCHLEDPLICQALHHYCD</sequence>
<organism evidence="1 2">
    <name type="scientific">Mycena sanguinolenta</name>
    <dbReference type="NCBI Taxonomy" id="230812"/>
    <lineage>
        <taxon>Eukaryota</taxon>
        <taxon>Fungi</taxon>
        <taxon>Dikarya</taxon>
        <taxon>Basidiomycota</taxon>
        <taxon>Agaricomycotina</taxon>
        <taxon>Agaricomycetes</taxon>
        <taxon>Agaricomycetidae</taxon>
        <taxon>Agaricales</taxon>
        <taxon>Marasmiineae</taxon>
        <taxon>Mycenaceae</taxon>
        <taxon>Mycena</taxon>
    </lineage>
</organism>
<proteinExistence type="predicted"/>
<dbReference type="OrthoDB" id="10386772at2759"/>
<evidence type="ECO:0000313" key="1">
    <source>
        <dbReference type="EMBL" id="KAF7373649.1"/>
    </source>
</evidence>
<evidence type="ECO:0000313" key="2">
    <source>
        <dbReference type="Proteomes" id="UP000623467"/>
    </source>
</evidence>
<dbReference type="AlphaFoldDB" id="A0A8H6Z9X3"/>
<protein>
    <submittedName>
        <fullName evidence="1">Uncharacterized protein</fullName>
    </submittedName>
</protein>
<dbReference type="EMBL" id="JACAZH010000003">
    <property type="protein sequence ID" value="KAF7373649.1"/>
    <property type="molecule type" value="Genomic_DNA"/>
</dbReference>